<feature type="transmembrane region" description="Helical" evidence="1">
    <location>
        <begin position="126"/>
        <end position="143"/>
    </location>
</feature>
<dbReference type="InterPro" id="IPR049458">
    <property type="entry name" value="EpsG-like"/>
</dbReference>
<organism evidence="2 3">
    <name type="scientific">Ruminococcoides intestinihominis</name>
    <dbReference type="NCBI Taxonomy" id="3133161"/>
    <lineage>
        <taxon>Bacteria</taxon>
        <taxon>Bacillati</taxon>
        <taxon>Bacillota</taxon>
        <taxon>Clostridia</taxon>
        <taxon>Eubacteriales</taxon>
        <taxon>Oscillospiraceae</taxon>
        <taxon>Ruminococcoides</taxon>
    </lineage>
</organism>
<keyword evidence="1" id="KW-1133">Transmembrane helix</keyword>
<feature type="transmembrane region" description="Helical" evidence="1">
    <location>
        <begin position="195"/>
        <end position="220"/>
    </location>
</feature>
<keyword evidence="1" id="KW-0472">Membrane</keyword>
<dbReference type="EMBL" id="JBBMFI010000017">
    <property type="protein sequence ID" value="MEQ2565735.1"/>
    <property type="molecule type" value="Genomic_DNA"/>
</dbReference>
<keyword evidence="3" id="KW-1185">Reference proteome</keyword>
<evidence type="ECO:0000256" key="1">
    <source>
        <dbReference type="SAM" id="Phobius"/>
    </source>
</evidence>
<evidence type="ECO:0000313" key="2">
    <source>
        <dbReference type="EMBL" id="MEQ2565735.1"/>
    </source>
</evidence>
<keyword evidence="1" id="KW-0812">Transmembrane</keyword>
<protein>
    <submittedName>
        <fullName evidence="2">EpsG family protein</fullName>
    </submittedName>
</protein>
<name>A0ABV1HTT0_9FIRM</name>
<feature type="transmembrane region" description="Helical" evidence="1">
    <location>
        <begin position="232"/>
        <end position="256"/>
    </location>
</feature>
<comment type="caution">
    <text evidence="2">The sequence shown here is derived from an EMBL/GenBank/DDBJ whole genome shotgun (WGS) entry which is preliminary data.</text>
</comment>
<gene>
    <name evidence="2" type="ORF">ABFO16_05740</name>
</gene>
<dbReference type="RefSeq" id="WP_367286437.1">
    <property type="nucleotide sequence ID" value="NZ_JBBMEY010000018.1"/>
</dbReference>
<feature type="transmembrane region" description="Helical" evidence="1">
    <location>
        <begin position="277"/>
        <end position="297"/>
    </location>
</feature>
<feature type="transmembrane region" description="Helical" evidence="1">
    <location>
        <begin position="173"/>
        <end position="188"/>
    </location>
</feature>
<dbReference type="Pfam" id="PF14897">
    <property type="entry name" value="EpsG"/>
    <property type="match status" value="1"/>
</dbReference>
<reference evidence="2 3" key="1">
    <citation type="submission" date="2024-03" db="EMBL/GenBank/DDBJ databases">
        <title>Human intestinal bacterial collection.</title>
        <authorList>
            <person name="Pauvert C."/>
            <person name="Hitch T.C.A."/>
            <person name="Clavel T."/>
        </authorList>
    </citation>
    <scope>NUCLEOTIDE SEQUENCE [LARGE SCALE GENOMIC DNA]</scope>
    <source>
        <strain evidence="2 3">CLA-AP-H18</strain>
    </source>
</reference>
<feature type="transmembrane region" description="Helical" evidence="1">
    <location>
        <begin position="317"/>
        <end position="344"/>
    </location>
</feature>
<feature type="transmembrane region" description="Helical" evidence="1">
    <location>
        <begin position="6"/>
        <end position="23"/>
    </location>
</feature>
<feature type="transmembrane region" description="Helical" evidence="1">
    <location>
        <begin position="52"/>
        <end position="72"/>
    </location>
</feature>
<proteinExistence type="predicted"/>
<feature type="transmembrane region" description="Helical" evidence="1">
    <location>
        <begin position="356"/>
        <end position="374"/>
    </location>
</feature>
<evidence type="ECO:0000313" key="3">
    <source>
        <dbReference type="Proteomes" id="UP001478133"/>
    </source>
</evidence>
<feature type="transmembrane region" description="Helical" evidence="1">
    <location>
        <begin position="150"/>
        <end position="167"/>
    </location>
</feature>
<sequence>MIQLIVNTYLWYLPLLLFFEIALNKKKSNATALASDNGEKVTGKQDGKKAGLIYSILVFLPLVLLAGYRAGIHGGIGDTGLYCAMFRSYPNTLSELATSSDVGGKMYGWEVFSVFIRQFISQQDRYWLLTIAIIQGVCLLLTFRRYSTDIAIIGFLFFASTDFISWMMNGMRQFLVVSVIFLLFPLVQKRKVWSIALFIIAVIILSKVHSSCLLVIPLYLVSLGKPFNKFTIFVLICCVLSVVFLGQFTDILGLALETTDYSGVTTYMKTDDGTNPLRVIVYSIPAIFAIIFKKKLFDDAPDIINISVNMSLISMGIYVVSIFTSGIFIGRIPIYFSLFSYILLPWELRKIFSKEKFTIVLAIMVVLYMIFYFIQVKQWGFW</sequence>
<accession>A0ABV1HTT0</accession>
<dbReference type="Proteomes" id="UP001478133">
    <property type="component" value="Unassembled WGS sequence"/>
</dbReference>